<dbReference type="Pfam" id="PF00005">
    <property type="entry name" value="ABC_tran"/>
    <property type="match status" value="1"/>
</dbReference>
<evidence type="ECO:0000256" key="7">
    <source>
        <dbReference type="ARBA" id="ARBA00022840"/>
    </source>
</evidence>
<comment type="similarity">
    <text evidence="12">Belongs to the ABC transporter superfamily. Lipid exporter (TC 3.A.1.106) family.</text>
</comment>
<feature type="domain" description="ABC transporter" evidence="14">
    <location>
        <begin position="499"/>
        <end position="732"/>
    </location>
</feature>
<keyword evidence="2" id="KW-0813">Transport</keyword>
<keyword evidence="6" id="KW-0645">Protease</keyword>
<evidence type="ECO:0000256" key="4">
    <source>
        <dbReference type="ARBA" id="ARBA00022692"/>
    </source>
</evidence>
<evidence type="ECO:0000256" key="11">
    <source>
        <dbReference type="ARBA" id="ARBA00043264"/>
    </source>
</evidence>
<dbReference type="Gene3D" id="1.20.1560.10">
    <property type="entry name" value="ABC transporter type 1, transmembrane domain"/>
    <property type="match status" value="1"/>
</dbReference>
<feature type="transmembrane region" description="Helical" evidence="13">
    <location>
        <begin position="438"/>
        <end position="454"/>
    </location>
</feature>
<dbReference type="KEGG" id="aum:AURMO_00074"/>
<dbReference type="GO" id="GO:0006508">
    <property type="term" value="P:proteolysis"/>
    <property type="evidence" value="ECO:0007669"/>
    <property type="project" value="InterPro"/>
</dbReference>
<keyword evidence="18" id="KW-1185">Reference proteome</keyword>
<keyword evidence="11" id="KW-0080">Bacteriocin transport</keyword>
<evidence type="ECO:0000256" key="6">
    <source>
        <dbReference type="ARBA" id="ARBA00022807"/>
    </source>
</evidence>
<dbReference type="Gene3D" id="3.90.70.10">
    <property type="entry name" value="Cysteine proteinases"/>
    <property type="match status" value="1"/>
</dbReference>
<feature type="transmembrane region" description="Helical" evidence="13">
    <location>
        <begin position="409"/>
        <end position="432"/>
    </location>
</feature>
<dbReference type="SUPFAM" id="SSF52540">
    <property type="entry name" value="P-loop containing nucleoside triphosphate hydrolases"/>
    <property type="match status" value="1"/>
</dbReference>
<evidence type="ECO:0000259" key="15">
    <source>
        <dbReference type="PROSITE" id="PS50929"/>
    </source>
</evidence>
<dbReference type="GO" id="GO:0005886">
    <property type="term" value="C:plasma membrane"/>
    <property type="evidence" value="ECO:0007669"/>
    <property type="project" value="UniProtKB-SubCell"/>
</dbReference>
<dbReference type="Pfam" id="PF00664">
    <property type="entry name" value="ABC_membrane"/>
    <property type="match status" value="1"/>
</dbReference>
<dbReference type="InterPro" id="IPR027417">
    <property type="entry name" value="P-loop_NTPase"/>
</dbReference>
<dbReference type="GO" id="GO:0140359">
    <property type="term" value="F:ABC-type transporter activity"/>
    <property type="evidence" value="ECO:0007669"/>
    <property type="project" value="InterPro"/>
</dbReference>
<dbReference type="SUPFAM" id="SSF90123">
    <property type="entry name" value="ABC transporter transmembrane region"/>
    <property type="match status" value="1"/>
</dbReference>
<keyword evidence="9 13" id="KW-1133">Transmembrane helix</keyword>
<dbReference type="InterPro" id="IPR005074">
    <property type="entry name" value="Peptidase_C39"/>
</dbReference>
<dbReference type="PROSITE" id="PS50893">
    <property type="entry name" value="ABC_TRANSPORTER_2"/>
    <property type="match status" value="1"/>
</dbReference>
<dbReference type="GO" id="GO:0043213">
    <property type="term" value="P:bacteriocin transport"/>
    <property type="evidence" value="ECO:0007669"/>
    <property type="project" value="UniProtKB-KW"/>
</dbReference>
<evidence type="ECO:0000256" key="10">
    <source>
        <dbReference type="ARBA" id="ARBA00023136"/>
    </source>
</evidence>
<evidence type="ECO:0000256" key="12">
    <source>
        <dbReference type="ARBA" id="ARBA00061644"/>
    </source>
</evidence>
<evidence type="ECO:0000256" key="3">
    <source>
        <dbReference type="ARBA" id="ARBA00022475"/>
    </source>
</evidence>
<dbReference type="InterPro" id="IPR003439">
    <property type="entry name" value="ABC_transporter-like_ATP-bd"/>
</dbReference>
<dbReference type="RefSeq" id="WP_110232629.1">
    <property type="nucleotide sequence ID" value="NZ_CP023994.1"/>
</dbReference>
<feature type="domain" description="Peptidase C39" evidence="16">
    <location>
        <begin position="38"/>
        <end position="157"/>
    </location>
</feature>
<dbReference type="SMART" id="SM00382">
    <property type="entry name" value="AAA"/>
    <property type="match status" value="1"/>
</dbReference>
<keyword evidence="3" id="KW-1003">Cell membrane</keyword>
<dbReference type="Proteomes" id="UP000246894">
    <property type="component" value="Chromosome"/>
</dbReference>
<dbReference type="PROSITE" id="PS00211">
    <property type="entry name" value="ABC_TRANSPORTER_1"/>
    <property type="match status" value="1"/>
</dbReference>
<evidence type="ECO:0000313" key="17">
    <source>
        <dbReference type="EMBL" id="AWR20699.1"/>
    </source>
</evidence>
<evidence type="ECO:0000256" key="2">
    <source>
        <dbReference type="ARBA" id="ARBA00022448"/>
    </source>
</evidence>
<dbReference type="GO" id="GO:0005524">
    <property type="term" value="F:ATP binding"/>
    <property type="evidence" value="ECO:0007669"/>
    <property type="project" value="UniProtKB-KW"/>
</dbReference>
<keyword evidence="17" id="KW-0378">Hydrolase</keyword>
<evidence type="ECO:0000256" key="8">
    <source>
        <dbReference type="ARBA" id="ARBA00022927"/>
    </source>
</evidence>
<evidence type="ECO:0000256" key="5">
    <source>
        <dbReference type="ARBA" id="ARBA00022741"/>
    </source>
</evidence>
<evidence type="ECO:0000259" key="16">
    <source>
        <dbReference type="PROSITE" id="PS50990"/>
    </source>
</evidence>
<name>A0A2Z3RV27_9MICO</name>
<feature type="transmembrane region" description="Helical" evidence="13">
    <location>
        <begin position="296"/>
        <end position="320"/>
    </location>
</feature>
<feature type="transmembrane region" description="Helical" evidence="13">
    <location>
        <begin position="326"/>
        <end position="344"/>
    </location>
</feature>
<dbReference type="InterPro" id="IPR003593">
    <property type="entry name" value="AAA+_ATPase"/>
</dbReference>
<dbReference type="InterPro" id="IPR017871">
    <property type="entry name" value="ABC_transporter-like_CS"/>
</dbReference>
<dbReference type="GO" id="GO:0008234">
    <property type="term" value="F:cysteine-type peptidase activity"/>
    <property type="evidence" value="ECO:0007669"/>
    <property type="project" value="UniProtKB-KW"/>
</dbReference>
<gene>
    <name evidence="17" type="ORF">AURMO_00074</name>
</gene>
<dbReference type="FunFam" id="3.40.50.300:FF:000299">
    <property type="entry name" value="ABC transporter ATP-binding protein/permease"/>
    <property type="match status" value="1"/>
</dbReference>
<dbReference type="AlphaFoldDB" id="A0A2Z3RV27"/>
<dbReference type="PANTHER" id="PTHR24221:SF654">
    <property type="entry name" value="ATP-BINDING CASSETTE SUB-FAMILY B MEMBER 6"/>
    <property type="match status" value="1"/>
</dbReference>
<keyword evidence="6" id="KW-0788">Thiol protease</keyword>
<evidence type="ECO:0000256" key="1">
    <source>
        <dbReference type="ARBA" id="ARBA00004651"/>
    </source>
</evidence>
<dbReference type="GO" id="GO:0015031">
    <property type="term" value="P:protein transport"/>
    <property type="evidence" value="ECO:0007669"/>
    <property type="project" value="UniProtKB-KW"/>
</dbReference>
<dbReference type="GO" id="GO:0034040">
    <property type="term" value="F:ATPase-coupled lipid transmembrane transporter activity"/>
    <property type="evidence" value="ECO:0007669"/>
    <property type="project" value="TreeGrafter"/>
</dbReference>
<dbReference type="InterPro" id="IPR036640">
    <property type="entry name" value="ABC1_TM_sf"/>
</dbReference>
<keyword evidence="10 13" id="KW-0472">Membrane</keyword>
<keyword evidence="5" id="KW-0547">Nucleotide-binding</keyword>
<dbReference type="PROSITE" id="PS50929">
    <property type="entry name" value="ABC_TM1F"/>
    <property type="match status" value="1"/>
</dbReference>
<dbReference type="InterPro" id="IPR039421">
    <property type="entry name" value="Type_1_exporter"/>
</dbReference>
<keyword evidence="8" id="KW-0653">Protein transport</keyword>
<dbReference type="InterPro" id="IPR011527">
    <property type="entry name" value="ABC1_TM_dom"/>
</dbReference>
<comment type="subcellular location">
    <subcellularLocation>
        <location evidence="1">Cell membrane</location>
        <topology evidence="1">Multi-pass membrane protein</topology>
    </subcellularLocation>
</comment>
<dbReference type="Gene3D" id="3.40.50.300">
    <property type="entry name" value="P-loop containing nucleotide triphosphate hydrolases"/>
    <property type="match status" value="1"/>
</dbReference>
<feature type="domain" description="ABC transmembrane type-1" evidence="15">
    <location>
        <begin position="188"/>
        <end position="469"/>
    </location>
</feature>
<protein>
    <submittedName>
        <fullName evidence="17">Lactococcin-G-processing and transport ATP-binding protein LagD</fullName>
        <ecNumber evidence="17">3.4.22.-</ecNumber>
    </submittedName>
</protein>
<dbReference type="EC" id="3.4.22.-" evidence="17"/>
<evidence type="ECO:0000313" key="18">
    <source>
        <dbReference type="Proteomes" id="UP000246894"/>
    </source>
</evidence>
<sequence>MPTEAHTAPKPTPQQLEEELAFTHSLRKNRVAVPTVLQMEVTECGAASLAMILAHYGKWETLENLRVACGVSRDGASAKSVVQAARQYGLEAKGVSISLESLANQTSPVIAYWDFAHFVVVEGTSSKGVFLNDPARGRVLISWEEADKSFTGLILRMKPTAEFTQGGSAPSTLASMKWRIQSMGSGIAFLLVGGLISAVPALLGPLALQAFVQQYLIAGLTEWAGIALMIMSASLGLGMLLGVWQSVVSRKLTQAMTVREAQILVRRALRLPTSFYAQRYPGEIAARLQLIDSVSLIVAGTIVPAAVGFITSIAVGFALFAFSWQLAVIALLAAGTVLLTVRAVQSKRITLSGRLGQENAAYAGATSYSLRSIETIKATGGEEHAMRTVLGHYAKVNSVNNDLMMSSSVLGMLPGLVSTIAGALVIGVGGLLVESGSLSVGAYIAVMALIPIFMRPIGLWSSAIDTLQQARTWITRLDDLLQQREEIVGTEQPEGNGVLEVKNVTFRYSPLAEPSVDSLSFRLEPGKRVALVGASGSGKSTAARLVVGLLHPTSGEVLLDGVPVGETAPAIRAQSVGYVEQDVVLFAGSIRDNITMFDDLIDTADVKAAAQAASIADEIESRPGGYESTLADGGRNMSGGQRQRLEIARVMLRKPGIVVLDEATSALDPIVEEQVMNSLLASGSGLLIIAHRLSTVRDCDEIIVMNKGVVVERGTHEELLSTGGHYAELVGSE</sequence>
<evidence type="ECO:0000259" key="14">
    <source>
        <dbReference type="PROSITE" id="PS50893"/>
    </source>
</evidence>
<evidence type="ECO:0000256" key="9">
    <source>
        <dbReference type="ARBA" id="ARBA00022989"/>
    </source>
</evidence>
<dbReference type="PANTHER" id="PTHR24221">
    <property type="entry name" value="ATP-BINDING CASSETTE SUB-FAMILY B"/>
    <property type="match status" value="1"/>
</dbReference>
<organism evidence="17 18">
    <name type="scientific">Aurantimicrobium photophilum</name>
    <dbReference type="NCBI Taxonomy" id="1987356"/>
    <lineage>
        <taxon>Bacteria</taxon>
        <taxon>Bacillati</taxon>
        <taxon>Actinomycetota</taxon>
        <taxon>Actinomycetes</taxon>
        <taxon>Micrococcales</taxon>
        <taxon>Microbacteriaceae</taxon>
        <taxon>Aurantimicrobium</taxon>
    </lineage>
</organism>
<keyword evidence="4 13" id="KW-0812">Transmembrane</keyword>
<evidence type="ECO:0000256" key="13">
    <source>
        <dbReference type="SAM" id="Phobius"/>
    </source>
</evidence>
<proteinExistence type="inferred from homology"/>
<dbReference type="PROSITE" id="PS50990">
    <property type="entry name" value="PEPTIDASE_C39"/>
    <property type="match status" value="1"/>
</dbReference>
<dbReference type="GO" id="GO:0016887">
    <property type="term" value="F:ATP hydrolysis activity"/>
    <property type="evidence" value="ECO:0007669"/>
    <property type="project" value="InterPro"/>
</dbReference>
<keyword evidence="7 17" id="KW-0067">ATP-binding</keyword>
<dbReference type="EMBL" id="CP023994">
    <property type="protein sequence ID" value="AWR20699.1"/>
    <property type="molecule type" value="Genomic_DNA"/>
</dbReference>
<dbReference type="OrthoDB" id="9806127at2"/>
<feature type="transmembrane region" description="Helical" evidence="13">
    <location>
        <begin position="223"/>
        <end position="244"/>
    </location>
</feature>
<dbReference type="Pfam" id="PF03412">
    <property type="entry name" value="Peptidase_C39"/>
    <property type="match status" value="1"/>
</dbReference>
<reference evidence="17 18" key="1">
    <citation type="submission" date="2017-10" db="EMBL/GenBank/DDBJ databases">
        <title>Genome of an Actinobacterium that displays light-enhanced growth.</title>
        <authorList>
            <person name="Maresca J.A."/>
            <person name="Hempel P."/>
            <person name="Shevchenko O."/>
            <person name="Miller K.J."/>
            <person name="Hahn M.W."/>
        </authorList>
    </citation>
    <scope>NUCLEOTIDE SEQUENCE [LARGE SCALE GENOMIC DNA]</scope>
    <source>
        <strain evidence="17 18">MWH-Mo1</strain>
    </source>
</reference>
<feature type="transmembrane region" description="Helical" evidence="13">
    <location>
        <begin position="186"/>
        <end position="211"/>
    </location>
</feature>
<accession>A0A2Z3RV27</accession>